<dbReference type="GO" id="GO:0032259">
    <property type="term" value="P:methylation"/>
    <property type="evidence" value="ECO:0007669"/>
    <property type="project" value="UniProtKB-KW"/>
</dbReference>
<dbReference type="SUPFAM" id="SSF53335">
    <property type="entry name" value="S-adenosyl-L-methionine-dependent methyltransferases"/>
    <property type="match status" value="1"/>
</dbReference>
<dbReference type="Pfam" id="PF13578">
    <property type="entry name" value="Methyltransf_24"/>
    <property type="match status" value="1"/>
</dbReference>
<proteinExistence type="predicted"/>
<sequence length="226" mass="26488">MNRLQLIKSLVKKRNYKHYLEIGVFNGHILFRIPSTLKIAVDPSFRFTWLRKWGKTLLKPHNLRNRYYQKTSDTFFVEDACRIFDGKKIHIALIDGMHEYAYALRDVENTLQYLDDNGVIIMHDCNPVSADAAATFDEWQTKKPGTPWNGDVWKTIMHLRCNRDDIRVFVIDCDHGLGIITKGVPDDMLSFTPEQVEELTYAHLECNRDKWLNLKSVDYARTYFGI</sequence>
<organism evidence="1 2">
    <name type="scientific">Parapedobacter indicus</name>
    <dbReference type="NCBI Taxonomy" id="1477437"/>
    <lineage>
        <taxon>Bacteria</taxon>
        <taxon>Pseudomonadati</taxon>
        <taxon>Bacteroidota</taxon>
        <taxon>Sphingobacteriia</taxon>
        <taxon>Sphingobacteriales</taxon>
        <taxon>Sphingobacteriaceae</taxon>
        <taxon>Parapedobacter</taxon>
    </lineage>
</organism>
<keyword evidence="1" id="KW-0808">Transferase</keyword>
<protein>
    <submittedName>
        <fullName evidence="1">Methyltransferase domain-containing protein</fullName>
    </submittedName>
</protein>
<dbReference type="RefSeq" id="WP_090628642.1">
    <property type="nucleotide sequence ID" value="NZ_FOQO01000008.1"/>
</dbReference>
<evidence type="ECO:0000313" key="1">
    <source>
        <dbReference type="EMBL" id="SFJ23643.1"/>
    </source>
</evidence>
<gene>
    <name evidence="1" type="ORF">SAMN05444682_108123</name>
</gene>
<dbReference type="STRING" id="1477437.SAMN05444682_108123"/>
<dbReference type="OrthoDB" id="799111at2"/>
<dbReference type="Proteomes" id="UP000198670">
    <property type="component" value="Unassembled WGS sequence"/>
</dbReference>
<dbReference type="InterPro" id="IPR029063">
    <property type="entry name" value="SAM-dependent_MTases_sf"/>
</dbReference>
<dbReference type="EMBL" id="FOQO01000008">
    <property type="protein sequence ID" value="SFJ23643.1"/>
    <property type="molecule type" value="Genomic_DNA"/>
</dbReference>
<reference evidence="1 2" key="1">
    <citation type="submission" date="2016-10" db="EMBL/GenBank/DDBJ databases">
        <authorList>
            <person name="de Groot N.N."/>
        </authorList>
    </citation>
    <scope>NUCLEOTIDE SEQUENCE [LARGE SCALE GENOMIC DNA]</scope>
    <source>
        <strain evidence="1 2">RK1</strain>
    </source>
</reference>
<dbReference type="AlphaFoldDB" id="A0A1I3PQ81"/>
<dbReference type="Gene3D" id="3.40.50.150">
    <property type="entry name" value="Vaccinia Virus protein VP39"/>
    <property type="match status" value="1"/>
</dbReference>
<keyword evidence="1" id="KW-0489">Methyltransferase</keyword>
<evidence type="ECO:0000313" key="2">
    <source>
        <dbReference type="Proteomes" id="UP000198670"/>
    </source>
</evidence>
<accession>A0A1I3PQ81</accession>
<name>A0A1I3PQ81_9SPHI</name>
<dbReference type="GO" id="GO:0008168">
    <property type="term" value="F:methyltransferase activity"/>
    <property type="evidence" value="ECO:0007669"/>
    <property type="project" value="UniProtKB-KW"/>
</dbReference>
<keyword evidence="2" id="KW-1185">Reference proteome</keyword>